<evidence type="ECO:0000313" key="2">
    <source>
        <dbReference type="EMBL" id="MBI5250136.1"/>
    </source>
</evidence>
<keyword evidence="1" id="KW-0472">Membrane</keyword>
<keyword evidence="1" id="KW-1133">Transmembrane helix</keyword>
<gene>
    <name evidence="2" type="ORF">HY912_11640</name>
</gene>
<sequence>MQTVIVILAVIYAVIGVAIYFMTMNKSDALIATIESHSPMNTIMYTKKWLWLLIIFGWPVWLLIQEKLPDQEKKGPF</sequence>
<organism evidence="2 3">
    <name type="scientific">Desulfomonile tiedjei</name>
    <dbReference type="NCBI Taxonomy" id="2358"/>
    <lineage>
        <taxon>Bacteria</taxon>
        <taxon>Pseudomonadati</taxon>
        <taxon>Thermodesulfobacteriota</taxon>
        <taxon>Desulfomonilia</taxon>
        <taxon>Desulfomonilales</taxon>
        <taxon>Desulfomonilaceae</taxon>
        <taxon>Desulfomonile</taxon>
    </lineage>
</organism>
<dbReference type="Proteomes" id="UP000807825">
    <property type="component" value="Unassembled WGS sequence"/>
</dbReference>
<reference evidence="2" key="1">
    <citation type="submission" date="2020-07" db="EMBL/GenBank/DDBJ databases">
        <title>Huge and variable diversity of episymbiotic CPR bacteria and DPANN archaea in groundwater ecosystems.</title>
        <authorList>
            <person name="He C.Y."/>
            <person name="Keren R."/>
            <person name="Whittaker M."/>
            <person name="Farag I.F."/>
            <person name="Doudna J."/>
            <person name="Cate J.H.D."/>
            <person name="Banfield J.F."/>
        </authorList>
    </citation>
    <scope>NUCLEOTIDE SEQUENCE</scope>
    <source>
        <strain evidence="2">NC_groundwater_1664_Pr3_B-0.1um_52_9</strain>
    </source>
</reference>
<dbReference type="AlphaFoldDB" id="A0A9D6V543"/>
<keyword evidence="1" id="KW-0812">Transmembrane</keyword>
<comment type="caution">
    <text evidence="2">The sequence shown here is derived from an EMBL/GenBank/DDBJ whole genome shotgun (WGS) entry which is preliminary data.</text>
</comment>
<name>A0A9D6V543_9BACT</name>
<accession>A0A9D6V543</accession>
<evidence type="ECO:0000256" key="1">
    <source>
        <dbReference type="SAM" id="Phobius"/>
    </source>
</evidence>
<dbReference type="EMBL" id="JACRDE010000308">
    <property type="protein sequence ID" value="MBI5250136.1"/>
    <property type="molecule type" value="Genomic_DNA"/>
</dbReference>
<feature type="transmembrane region" description="Helical" evidence="1">
    <location>
        <begin position="43"/>
        <end position="64"/>
    </location>
</feature>
<protein>
    <submittedName>
        <fullName evidence="2">Uncharacterized protein</fullName>
    </submittedName>
</protein>
<feature type="transmembrane region" description="Helical" evidence="1">
    <location>
        <begin position="5"/>
        <end position="23"/>
    </location>
</feature>
<proteinExistence type="predicted"/>
<evidence type="ECO:0000313" key="3">
    <source>
        <dbReference type="Proteomes" id="UP000807825"/>
    </source>
</evidence>